<accession>A0AAN9NS50</accession>
<protein>
    <submittedName>
        <fullName evidence="1">Uncharacterized protein</fullName>
    </submittedName>
</protein>
<reference evidence="1 2" key="1">
    <citation type="submission" date="2024-01" db="EMBL/GenBank/DDBJ databases">
        <title>The genomes of 5 underutilized Papilionoideae crops provide insights into root nodulation and disease resistanc.</title>
        <authorList>
            <person name="Jiang F."/>
        </authorList>
    </citation>
    <scope>NUCLEOTIDE SEQUENCE [LARGE SCALE GENOMIC DNA]</scope>
    <source>
        <strain evidence="1">JINMINGXINNONG_FW02</strain>
        <tissue evidence="1">Leaves</tissue>
    </source>
</reference>
<name>A0AAN9NS50_PHACN</name>
<dbReference type="AlphaFoldDB" id="A0AAN9NS50"/>
<gene>
    <name evidence="1" type="ORF">VNO80_03492</name>
</gene>
<comment type="caution">
    <text evidence="1">The sequence shown here is derived from an EMBL/GenBank/DDBJ whole genome shotgun (WGS) entry which is preliminary data.</text>
</comment>
<dbReference type="PROSITE" id="PS51257">
    <property type="entry name" value="PROKAR_LIPOPROTEIN"/>
    <property type="match status" value="1"/>
</dbReference>
<dbReference type="EMBL" id="JAYMYR010000002">
    <property type="protein sequence ID" value="KAK7378056.1"/>
    <property type="molecule type" value="Genomic_DNA"/>
</dbReference>
<sequence>MKIQAQGKKEDRSKKQKAGLQGYYSIGSSSGCCLNLWKVYLFAIFMRPGFAFEFQNFVFVSKRRSFGVKVCGEI</sequence>
<evidence type="ECO:0000313" key="2">
    <source>
        <dbReference type="Proteomes" id="UP001374584"/>
    </source>
</evidence>
<keyword evidence="2" id="KW-1185">Reference proteome</keyword>
<organism evidence="1 2">
    <name type="scientific">Phaseolus coccineus</name>
    <name type="common">Scarlet runner bean</name>
    <name type="synonym">Phaseolus multiflorus</name>
    <dbReference type="NCBI Taxonomy" id="3886"/>
    <lineage>
        <taxon>Eukaryota</taxon>
        <taxon>Viridiplantae</taxon>
        <taxon>Streptophyta</taxon>
        <taxon>Embryophyta</taxon>
        <taxon>Tracheophyta</taxon>
        <taxon>Spermatophyta</taxon>
        <taxon>Magnoliopsida</taxon>
        <taxon>eudicotyledons</taxon>
        <taxon>Gunneridae</taxon>
        <taxon>Pentapetalae</taxon>
        <taxon>rosids</taxon>
        <taxon>fabids</taxon>
        <taxon>Fabales</taxon>
        <taxon>Fabaceae</taxon>
        <taxon>Papilionoideae</taxon>
        <taxon>50 kb inversion clade</taxon>
        <taxon>NPAAA clade</taxon>
        <taxon>indigoferoid/millettioid clade</taxon>
        <taxon>Phaseoleae</taxon>
        <taxon>Phaseolus</taxon>
    </lineage>
</organism>
<dbReference type="Proteomes" id="UP001374584">
    <property type="component" value="Unassembled WGS sequence"/>
</dbReference>
<proteinExistence type="predicted"/>
<evidence type="ECO:0000313" key="1">
    <source>
        <dbReference type="EMBL" id="KAK7378056.1"/>
    </source>
</evidence>